<comment type="caution">
    <text evidence="2">The sequence shown here is derived from an EMBL/GenBank/DDBJ whole genome shotgun (WGS) entry which is preliminary data.</text>
</comment>
<feature type="transmembrane region" description="Helical" evidence="1">
    <location>
        <begin position="481"/>
        <end position="502"/>
    </location>
</feature>
<name>A0ABR7NKV3_9FIRM</name>
<dbReference type="Proteomes" id="UP000658131">
    <property type="component" value="Unassembled WGS sequence"/>
</dbReference>
<dbReference type="Pfam" id="PF03806">
    <property type="entry name" value="ABG_transport"/>
    <property type="match status" value="1"/>
</dbReference>
<evidence type="ECO:0000256" key="1">
    <source>
        <dbReference type="SAM" id="Phobius"/>
    </source>
</evidence>
<keyword evidence="1" id="KW-0812">Transmembrane</keyword>
<organism evidence="2 3">
    <name type="scientific">Yanshouia hominis</name>
    <dbReference type="NCBI Taxonomy" id="2763673"/>
    <lineage>
        <taxon>Bacteria</taxon>
        <taxon>Bacillati</taxon>
        <taxon>Bacillota</taxon>
        <taxon>Clostridia</taxon>
        <taxon>Eubacteriales</taxon>
        <taxon>Oscillospiraceae</taxon>
        <taxon>Yanshouia</taxon>
    </lineage>
</organism>
<feature type="transmembrane region" description="Helical" evidence="1">
    <location>
        <begin position="216"/>
        <end position="235"/>
    </location>
</feature>
<reference evidence="2 3" key="1">
    <citation type="submission" date="2020-08" db="EMBL/GenBank/DDBJ databases">
        <title>Genome public.</title>
        <authorList>
            <person name="Liu C."/>
            <person name="Sun Q."/>
        </authorList>
    </citation>
    <scope>NUCLEOTIDE SEQUENCE [LARGE SCALE GENOMIC DNA]</scope>
    <source>
        <strain evidence="2 3">BX1</strain>
    </source>
</reference>
<feature type="transmembrane region" description="Helical" evidence="1">
    <location>
        <begin position="126"/>
        <end position="150"/>
    </location>
</feature>
<gene>
    <name evidence="2" type="ORF">H8717_11540</name>
</gene>
<dbReference type="RefSeq" id="WP_262400508.1">
    <property type="nucleotide sequence ID" value="NZ_JACRTB010000020.1"/>
</dbReference>
<keyword evidence="1" id="KW-0472">Membrane</keyword>
<feature type="transmembrane region" description="Helical" evidence="1">
    <location>
        <begin position="416"/>
        <end position="433"/>
    </location>
</feature>
<dbReference type="EMBL" id="JACRTB010000020">
    <property type="protein sequence ID" value="MBC8577036.1"/>
    <property type="molecule type" value="Genomic_DNA"/>
</dbReference>
<proteinExistence type="predicted"/>
<protein>
    <submittedName>
        <fullName evidence="2">AbgT family transporter</fullName>
    </submittedName>
</protein>
<sequence length="514" mass="55288">MSKKETNEQVLGKGFYAKIERAGNKIPNPMVLFVWFAVIILVASFICGTLGVSATNPATGEVVTAVNLLSKDGIIKIFTSMVSNFQTLSVLGPVLVCMFGVSICEKSGLFHVVLQKLVQGAHGSDLLVLLVFTFIGVLADAAGGVGYVIMPVLGAGLFSTMHKSPIAGALCGYATVSGAFSANLLLTNMDIVNCNFTTTAAQTIDPNFSGSPAMTYYFSAFAVFTLTLGSLFVTMKIVEPRLRIRAGLEKNIASQIEVLTPQQNRGLRNAAIAVLCYIAFILIMVVPANGWFRDAETGGIVIASSPFISSLPFLITLLFFIPGVAYGFTAGAFKKSDDLVNALGDAVGDMGPFVALCFVMAQFLKYFDWSKLSTILAIKGAELLSNSGLSNLAILILFIFLCGFLNIFVGSASAKYGLMSAVFVPMFMLLNFHPSVTQMCFRIGDAASDPICPSYAYFGMLLTLCRKYDDDFGFGSLISNMLPYSATFFAIYIAQFIVWYIFKIPMGPGVTFMM</sequence>
<feature type="transmembrane region" description="Helical" evidence="1">
    <location>
        <begin position="90"/>
        <end position="114"/>
    </location>
</feature>
<feature type="transmembrane region" description="Helical" evidence="1">
    <location>
        <begin position="389"/>
        <end position="409"/>
    </location>
</feature>
<evidence type="ECO:0000313" key="2">
    <source>
        <dbReference type="EMBL" id="MBC8577036.1"/>
    </source>
</evidence>
<dbReference type="InterPro" id="IPR004697">
    <property type="entry name" value="AbgT"/>
</dbReference>
<dbReference type="PANTHER" id="PTHR30282">
    <property type="entry name" value="P-AMINOBENZOYL GLUTAMATE TRANSPORTER"/>
    <property type="match status" value="1"/>
</dbReference>
<evidence type="ECO:0000313" key="3">
    <source>
        <dbReference type="Proteomes" id="UP000658131"/>
    </source>
</evidence>
<keyword evidence="1" id="KW-1133">Transmembrane helix</keyword>
<feature type="transmembrane region" description="Helical" evidence="1">
    <location>
        <begin position="307"/>
        <end position="328"/>
    </location>
</feature>
<feature type="transmembrane region" description="Helical" evidence="1">
    <location>
        <begin position="340"/>
        <end position="364"/>
    </location>
</feature>
<keyword evidence="3" id="KW-1185">Reference proteome</keyword>
<feature type="transmembrane region" description="Helical" evidence="1">
    <location>
        <begin position="30"/>
        <end position="52"/>
    </location>
</feature>
<accession>A0ABR7NKV3</accession>
<feature type="transmembrane region" description="Helical" evidence="1">
    <location>
        <begin position="270"/>
        <end position="292"/>
    </location>
</feature>
<dbReference type="PANTHER" id="PTHR30282:SF0">
    <property type="entry name" value="P-AMINOBENZOYL-GLUTAMATE TRANSPORT PROTEIN"/>
    <property type="match status" value="1"/>
</dbReference>